<dbReference type="EMBL" id="CP032418">
    <property type="protein sequence ID" value="AYC29552.1"/>
    <property type="molecule type" value="Genomic_DNA"/>
</dbReference>
<keyword evidence="1" id="KW-1133">Transmembrane helix</keyword>
<keyword evidence="3" id="KW-1185">Reference proteome</keyword>
<accession>A0A385YVF9</accession>
<proteinExistence type="predicted"/>
<dbReference type="Proteomes" id="UP000265725">
    <property type="component" value="Chromosome"/>
</dbReference>
<evidence type="ECO:0000256" key="1">
    <source>
        <dbReference type="SAM" id="Phobius"/>
    </source>
</evidence>
<gene>
    <name evidence="2" type="ORF">D3873_06520</name>
</gene>
<evidence type="ECO:0000313" key="3">
    <source>
        <dbReference type="Proteomes" id="UP000265725"/>
    </source>
</evidence>
<reference evidence="3" key="1">
    <citation type="submission" date="2018-09" db="EMBL/GenBank/DDBJ databases">
        <authorList>
            <person name="Zhu H."/>
        </authorList>
    </citation>
    <scope>NUCLEOTIDE SEQUENCE [LARGE SCALE GENOMIC DNA]</scope>
    <source>
        <strain evidence="3">K2R23-3</strain>
    </source>
</reference>
<sequence length="131" mass="15289">MKQYFIISIFYSTLFCLFQAFLESIHLSLFSYSWRFLPLILIGTIISGFLYLIIFRFHWKGSSILFPLFVTFIVIGVVYFLQKTHVFSITTWSANVTSLFIFIHALQFTADYYRKEQITYDKIGTSTGNGG</sequence>
<feature type="transmembrane region" description="Helical" evidence="1">
    <location>
        <begin position="32"/>
        <end position="52"/>
    </location>
</feature>
<organism evidence="2 3">
    <name type="scientific">Paenisporosarcina cavernae</name>
    <dbReference type="NCBI Taxonomy" id="2320858"/>
    <lineage>
        <taxon>Bacteria</taxon>
        <taxon>Bacillati</taxon>
        <taxon>Bacillota</taxon>
        <taxon>Bacilli</taxon>
        <taxon>Bacillales</taxon>
        <taxon>Caryophanaceae</taxon>
        <taxon>Paenisporosarcina</taxon>
    </lineage>
</organism>
<feature type="transmembrane region" description="Helical" evidence="1">
    <location>
        <begin position="64"/>
        <end position="81"/>
    </location>
</feature>
<feature type="transmembrane region" description="Helical" evidence="1">
    <location>
        <begin position="87"/>
        <end position="106"/>
    </location>
</feature>
<keyword evidence="1" id="KW-0472">Membrane</keyword>
<keyword evidence="1" id="KW-0812">Transmembrane</keyword>
<dbReference type="KEGG" id="paek:D3873_06520"/>
<protein>
    <submittedName>
        <fullName evidence="2">Uncharacterized protein</fullName>
    </submittedName>
</protein>
<dbReference type="AlphaFoldDB" id="A0A385YVF9"/>
<evidence type="ECO:0000313" key="2">
    <source>
        <dbReference type="EMBL" id="AYC29552.1"/>
    </source>
</evidence>
<name>A0A385YVF9_9BACL</name>